<dbReference type="SUPFAM" id="SSF53448">
    <property type="entry name" value="Nucleotide-diphospho-sugar transferases"/>
    <property type="match status" value="1"/>
</dbReference>
<dbReference type="InterPro" id="IPR029044">
    <property type="entry name" value="Nucleotide-diphossugar_trans"/>
</dbReference>
<dbReference type="Pfam" id="PF12804">
    <property type="entry name" value="NTP_transf_3"/>
    <property type="match status" value="1"/>
</dbReference>
<reference evidence="4" key="1">
    <citation type="submission" date="2023-03" db="EMBL/GenBank/DDBJ databases">
        <title>Actinorhabdospora filicis NBRC 111898.</title>
        <authorList>
            <person name="Ichikawa N."/>
            <person name="Sato H."/>
            <person name="Tonouchi N."/>
        </authorList>
    </citation>
    <scope>NUCLEOTIDE SEQUENCE</scope>
    <source>
        <strain evidence="4">NBRC 111898</strain>
    </source>
</reference>
<evidence type="ECO:0000256" key="2">
    <source>
        <dbReference type="ARBA" id="ARBA00022695"/>
    </source>
</evidence>
<feature type="domain" description="MobA-like NTP transferase" evidence="3">
    <location>
        <begin position="6"/>
        <end position="127"/>
    </location>
</feature>
<dbReference type="PANTHER" id="PTHR43584">
    <property type="entry name" value="NUCLEOTIDYL TRANSFERASE"/>
    <property type="match status" value="1"/>
</dbReference>
<keyword evidence="1" id="KW-0808">Transferase</keyword>
<comment type="caution">
    <text evidence="4">The sequence shown here is derived from an EMBL/GenBank/DDBJ whole genome shotgun (WGS) entry which is preliminary data.</text>
</comment>
<dbReference type="AlphaFoldDB" id="A0A9W6SSP4"/>
<sequence>MTDVCAVVLAAGEGTRLRPLTLTTPKPLLPVGGVSLLDRTLARLAAVGLSGPADVAVNACYLAAQIVDAVGDRARLSVEEPPALGTSGGVANLRDWIGGRGVLVCNADAYLAEGEASLRKMLDGWDGQTVRLLGVLAPGEPHLFSGHAFAGASLLPWSRVSALPVVPGELVRTVWRPAEAAGELQVVTHDGVFIDCGTPQRLAAADRHAASTKGNRP</sequence>
<dbReference type="InterPro" id="IPR050065">
    <property type="entry name" value="GlmU-like"/>
</dbReference>
<evidence type="ECO:0000313" key="5">
    <source>
        <dbReference type="Proteomes" id="UP001165079"/>
    </source>
</evidence>
<gene>
    <name evidence="4" type="ORF">Afil01_48430</name>
</gene>
<name>A0A9W6SSP4_9ACTN</name>
<dbReference type="Proteomes" id="UP001165079">
    <property type="component" value="Unassembled WGS sequence"/>
</dbReference>
<accession>A0A9W6SSP4</accession>
<dbReference type="InterPro" id="IPR025877">
    <property type="entry name" value="MobA-like_NTP_Trfase"/>
</dbReference>
<evidence type="ECO:0000313" key="4">
    <source>
        <dbReference type="EMBL" id="GLZ80036.1"/>
    </source>
</evidence>
<dbReference type="EMBL" id="BSTX01000003">
    <property type="protein sequence ID" value="GLZ80036.1"/>
    <property type="molecule type" value="Genomic_DNA"/>
</dbReference>
<evidence type="ECO:0000256" key="1">
    <source>
        <dbReference type="ARBA" id="ARBA00022679"/>
    </source>
</evidence>
<dbReference type="PANTHER" id="PTHR43584:SF8">
    <property type="entry name" value="N-ACETYLMURAMATE ALPHA-1-PHOSPHATE URIDYLYLTRANSFERASE"/>
    <property type="match status" value="1"/>
</dbReference>
<keyword evidence="2 4" id="KW-0548">Nucleotidyltransferase</keyword>
<evidence type="ECO:0000259" key="3">
    <source>
        <dbReference type="Pfam" id="PF12804"/>
    </source>
</evidence>
<proteinExistence type="predicted"/>
<organism evidence="4 5">
    <name type="scientific">Actinorhabdospora filicis</name>
    <dbReference type="NCBI Taxonomy" id="1785913"/>
    <lineage>
        <taxon>Bacteria</taxon>
        <taxon>Bacillati</taxon>
        <taxon>Actinomycetota</taxon>
        <taxon>Actinomycetes</taxon>
        <taxon>Micromonosporales</taxon>
        <taxon>Micromonosporaceae</taxon>
        <taxon>Actinorhabdospora</taxon>
    </lineage>
</organism>
<dbReference type="GO" id="GO:0016779">
    <property type="term" value="F:nucleotidyltransferase activity"/>
    <property type="evidence" value="ECO:0007669"/>
    <property type="project" value="UniProtKB-KW"/>
</dbReference>
<dbReference type="Gene3D" id="3.90.550.10">
    <property type="entry name" value="Spore Coat Polysaccharide Biosynthesis Protein SpsA, Chain A"/>
    <property type="match status" value="1"/>
</dbReference>
<protein>
    <submittedName>
        <fullName evidence="4">Mannose-1-phosphate guanylyltransferase</fullName>
    </submittedName>
</protein>
<keyword evidence="5" id="KW-1185">Reference proteome</keyword>